<dbReference type="EMBL" id="CAWUHD010000052">
    <property type="protein sequence ID" value="CAK7223821.1"/>
    <property type="molecule type" value="Genomic_DNA"/>
</dbReference>
<evidence type="ECO:0000313" key="4">
    <source>
        <dbReference type="EMBL" id="CAK7223821.1"/>
    </source>
</evidence>
<protein>
    <recommendedName>
        <fullName evidence="3">Isochorismatase-like domain-containing protein</fullName>
    </recommendedName>
</protein>
<keyword evidence="2" id="KW-0378">Hydrolase</keyword>
<keyword evidence="5" id="KW-1185">Reference proteome</keyword>
<gene>
    <name evidence="4" type="ORF">SEUCBS140593_005361</name>
</gene>
<dbReference type="PANTHER" id="PTHR43540">
    <property type="entry name" value="PEROXYUREIDOACRYLATE/UREIDOACRYLATE AMIDOHYDROLASE-RELATED"/>
    <property type="match status" value="1"/>
</dbReference>
<reference evidence="4 5" key="1">
    <citation type="submission" date="2024-01" db="EMBL/GenBank/DDBJ databases">
        <authorList>
            <person name="Allen C."/>
            <person name="Tagirdzhanova G."/>
        </authorList>
    </citation>
    <scope>NUCLEOTIDE SEQUENCE [LARGE SCALE GENOMIC DNA]</scope>
</reference>
<evidence type="ECO:0000313" key="5">
    <source>
        <dbReference type="Proteomes" id="UP001642482"/>
    </source>
</evidence>
<dbReference type="PANTHER" id="PTHR43540:SF6">
    <property type="entry name" value="ISOCHORISMATASE-LIKE DOMAIN-CONTAINING PROTEIN"/>
    <property type="match status" value="1"/>
</dbReference>
<organism evidence="4 5">
    <name type="scientific">Sporothrix eucalyptigena</name>
    <dbReference type="NCBI Taxonomy" id="1812306"/>
    <lineage>
        <taxon>Eukaryota</taxon>
        <taxon>Fungi</taxon>
        <taxon>Dikarya</taxon>
        <taxon>Ascomycota</taxon>
        <taxon>Pezizomycotina</taxon>
        <taxon>Sordariomycetes</taxon>
        <taxon>Sordariomycetidae</taxon>
        <taxon>Ophiostomatales</taxon>
        <taxon>Ophiostomataceae</taxon>
        <taxon>Sporothrix</taxon>
    </lineage>
</organism>
<dbReference type="InterPro" id="IPR000868">
    <property type="entry name" value="Isochorismatase-like_dom"/>
</dbReference>
<accession>A0ABP0BXQ1</accession>
<comment type="similarity">
    <text evidence="1">Belongs to the isochorismatase family.</text>
</comment>
<proteinExistence type="inferred from homology"/>
<dbReference type="Pfam" id="PF00857">
    <property type="entry name" value="Isochorismatase"/>
    <property type="match status" value="1"/>
</dbReference>
<dbReference type="InterPro" id="IPR036380">
    <property type="entry name" value="Isochorismatase-like_sf"/>
</dbReference>
<name>A0ABP0BXQ1_9PEZI</name>
<dbReference type="Proteomes" id="UP001642482">
    <property type="component" value="Unassembled WGS sequence"/>
</dbReference>
<comment type="caution">
    <text evidence="4">The sequence shown here is derived from an EMBL/GenBank/DDBJ whole genome shotgun (WGS) entry which is preliminary data.</text>
</comment>
<dbReference type="InterPro" id="IPR050272">
    <property type="entry name" value="Isochorismatase-like_hydrls"/>
</dbReference>
<sequence length="202" mass="21763">MWVDDMADANTCTALFVIDIQGELANDPATQIPHADRVVQAGTNILQSARRAIADNNNANDDKTPSIIVFVQHEETDGGLVRGSEAWKLVFPPQSGVKTEILVSKTTRDTFESNRDLAQRLRDLNIGHIMAFGIQSECCVLSTCGGALAAGFGVTLLSGAHSTYDVGGKTAVEVESEVEAELKAKGAHNVPWEDVVKTWEKI</sequence>
<evidence type="ECO:0000259" key="3">
    <source>
        <dbReference type="Pfam" id="PF00857"/>
    </source>
</evidence>
<evidence type="ECO:0000256" key="1">
    <source>
        <dbReference type="ARBA" id="ARBA00006336"/>
    </source>
</evidence>
<dbReference type="SUPFAM" id="SSF52499">
    <property type="entry name" value="Isochorismatase-like hydrolases"/>
    <property type="match status" value="1"/>
</dbReference>
<evidence type="ECO:0000256" key="2">
    <source>
        <dbReference type="ARBA" id="ARBA00022801"/>
    </source>
</evidence>
<feature type="domain" description="Isochorismatase-like" evidence="3">
    <location>
        <begin position="13"/>
        <end position="169"/>
    </location>
</feature>
<dbReference type="Gene3D" id="3.40.50.850">
    <property type="entry name" value="Isochorismatase-like"/>
    <property type="match status" value="1"/>
</dbReference>